<evidence type="ECO:0000256" key="2">
    <source>
        <dbReference type="ARBA" id="ARBA00005170"/>
    </source>
</evidence>
<dbReference type="UniPathway" id="UPA00626">
    <property type="reaction ID" value="UER00678"/>
</dbReference>
<dbReference type="Gene3D" id="3.30.1330.80">
    <property type="entry name" value="Hypothetical protein, similar to alpha- acetolactate decarboxylase, domain 2"/>
    <property type="match status" value="2"/>
</dbReference>
<dbReference type="AlphaFoldDB" id="A0A5N5XCH2"/>
<evidence type="ECO:0000256" key="6">
    <source>
        <dbReference type="ARBA" id="ARBA00022793"/>
    </source>
</evidence>
<dbReference type="Proteomes" id="UP000326565">
    <property type="component" value="Unassembled WGS sequence"/>
</dbReference>
<protein>
    <recommendedName>
        <fullName evidence="5">Alpha-acetolactate decarboxylase</fullName>
        <ecNumber evidence="4">4.1.1.5</ecNumber>
    </recommendedName>
</protein>
<dbReference type="GO" id="GO:0045151">
    <property type="term" value="P:acetoin biosynthetic process"/>
    <property type="evidence" value="ECO:0007669"/>
    <property type="project" value="UniProtKB-KW"/>
</dbReference>
<comment type="similarity">
    <text evidence="3">Belongs to the alpha-acetolactate decarboxylase family.</text>
</comment>
<name>A0A5N5XCH2_9EURO</name>
<dbReference type="EC" id="4.1.1.5" evidence="4"/>
<dbReference type="PANTHER" id="PTHR35524:SF1">
    <property type="entry name" value="ALPHA-ACETOLACTATE DECARBOXYLASE"/>
    <property type="match status" value="1"/>
</dbReference>
<proteinExistence type="inferred from homology"/>
<evidence type="ECO:0000256" key="4">
    <source>
        <dbReference type="ARBA" id="ARBA00013204"/>
    </source>
</evidence>
<keyword evidence="7" id="KW-0005">Acetoin biosynthesis</keyword>
<evidence type="ECO:0000256" key="3">
    <source>
        <dbReference type="ARBA" id="ARBA00007106"/>
    </source>
</evidence>
<dbReference type="GO" id="GO:0047605">
    <property type="term" value="F:acetolactate decarboxylase activity"/>
    <property type="evidence" value="ECO:0007669"/>
    <property type="project" value="UniProtKB-EC"/>
</dbReference>
<evidence type="ECO:0000256" key="1">
    <source>
        <dbReference type="ARBA" id="ARBA00001784"/>
    </source>
</evidence>
<evidence type="ECO:0000256" key="7">
    <source>
        <dbReference type="ARBA" id="ARBA00023061"/>
    </source>
</evidence>
<gene>
    <name evidence="9" type="ORF">BDV29DRAFT_187983</name>
</gene>
<keyword evidence="6" id="KW-0210">Decarboxylase</keyword>
<organism evidence="9 10">
    <name type="scientific">Aspergillus leporis</name>
    <dbReference type="NCBI Taxonomy" id="41062"/>
    <lineage>
        <taxon>Eukaryota</taxon>
        <taxon>Fungi</taxon>
        <taxon>Dikarya</taxon>
        <taxon>Ascomycota</taxon>
        <taxon>Pezizomycotina</taxon>
        <taxon>Eurotiomycetes</taxon>
        <taxon>Eurotiomycetidae</taxon>
        <taxon>Eurotiales</taxon>
        <taxon>Aspergillaceae</taxon>
        <taxon>Aspergillus</taxon>
        <taxon>Aspergillus subgen. Circumdati</taxon>
    </lineage>
</organism>
<keyword evidence="10" id="KW-1185">Reference proteome</keyword>
<dbReference type="EMBL" id="ML732158">
    <property type="protein sequence ID" value="KAB8078478.1"/>
    <property type="molecule type" value="Genomic_DNA"/>
</dbReference>
<dbReference type="InterPro" id="IPR005128">
    <property type="entry name" value="Acetolactate_a_deCO2ase"/>
</dbReference>
<dbReference type="SUPFAM" id="SSF117856">
    <property type="entry name" value="AF0104/ALDC/Ptd012-like"/>
    <property type="match status" value="1"/>
</dbReference>
<dbReference type="OrthoDB" id="509395at2759"/>
<sequence length="147" mass="16118">MSPNSLYQYYVFSALMQGLAETGPTIGQVLSHGDHGFGTAYHFTPDNQLRKVETTDTFPFIMITHFRPTLTKQLHSMKIPSLYTALSPLLPSKQYCLSVRVDSVSTSNGFMSPDFICISISDDRTAGGHVTGFETGDAKLSAAMTKE</sequence>
<keyword evidence="8" id="KW-0456">Lyase</keyword>
<evidence type="ECO:0000256" key="8">
    <source>
        <dbReference type="ARBA" id="ARBA00023239"/>
    </source>
</evidence>
<dbReference type="PANTHER" id="PTHR35524">
    <property type="entry name" value="ALPHA-ACETOLACTATE DECARBOXYLASE"/>
    <property type="match status" value="1"/>
</dbReference>
<comment type="catalytic activity">
    <reaction evidence="1">
        <text>(2S)-2-acetolactate + H(+) = (R)-acetoin + CO2</text>
        <dbReference type="Rhea" id="RHEA:21580"/>
        <dbReference type="ChEBI" id="CHEBI:15378"/>
        <dbReference type="ChEBI" id="CHEBI:15686"/>
        <dbReference type="ChEBI" id="CHEBI:16526"/>
        <dbReference type="ChEBI" id="CHEBI:58476"/>
        <dbReference type="EC" id="4.1.1.5"/>
    </reaction>
</comment>
<dbReference type="Pfam" id="PF03306">
    <property type="entry name" value="AAL_decarboxy"/>
    <property type="match status" value="1"/>
</dbReference>
<comment type="pathway">
    <text evidence="2">Polyol metabolism; (R,R)-butane-2,3-diol biosynthesis; (R,R)-butane-2,3-diol from pyruvate: step 2/3.</text>
</comment>
<evidence type="ECO:0000313" key="10">
    <source>
        <dbReference type="Proteomes" id="UP000326565"/>
    </source>
</evidence>
<accession>A0A5N5XCH2</accession>
<reference evidence="9 10" key="1">
    <citation type="submission" date="2019-04" db="EMBL/GenBank/DDBJ databases">
        <title>Friends and foes A comparative genomics study of 23 Aspergillus species from section Flavi.</title>
        <authorList>
            <consortium name="DOE Joint Genome Institute"/>
            <person name="Kjaerbolling I."/>
            <person name="Vesth T."/>
            <person name="Frisvad J.C."/>
            <person name="Nybo J.L."/>
            <person name="Theobald S."/>
            <person name="Kildgaard S."/>
            <person name="Isbrandt T."/>
            <person name="Kuo A."/>
            <person name="Sato A."/>
            <person name="Lyhne E.K."/>
            <person name="Kogle M.E."/>
            <person name="Wiebenga A."/>
            <person name="Kun R.S."/>
            <person name="Lubbers R.J."/>
            <person name="Makela M.R."/>
            <person name="Barry K."/>
            <person name="Chovatia M."/>
            <person name="Clum A."/>
            <person name="Daum C."/>
            <person name="Haridas S."/>
            <person name="He G."/>
            <person name="LaButti K."/>
            <person name="Lipzen A."/>
            <person name="Mondo S."/>
            <person name="Riley R."/>
            <person name="Salamov A."/>
            <person name="Simmons B.A."/>
            <person name="Magnuson J.K."/>
            <person name="Henrissat B."/>
            <person name="Mortensen U.H."/>
            <person name="Larsen T.O."/>
            <person name="Devries R.P."/>
            <person name="Grigoriev I.V."/>
            <person name="Machida M."/>
            <person name="Baker S.E."/>
            <person name="Andersen M.R."/>
        </authorList>
    </citation>
    <scope>NUCLEOTIDE SEQUENCE [LARGE SCALE GENOMIC DNA]</scope>
    <source>
        <strain evidence="9 10">CBS 151.66</strain>
    </source>
</reference>
<evidence type="ECO:0000256" key="5">
    <source>
        <dbReference type="ARBA" id="ARBA00020164"/>
    </source>
</evidence>
<evidence type="ECO:0000313" key="9">
    <source>
        <dbReference type="EMBL" id="KAB8078478.1"/>
    </source>
</evidence>